<protein>
    <submittedName>
        <fullName evidence="2">Uncharacterized protein</fullName>
    </submittedName>
</protein>
<comment type="caution">
    <text evidence="2">The sequence shown here is derived from an EMBL/GenBank/DDBJ whole genome shotgun (WGS) entry which is preliminary data.</text>
</comment>
<dbReference type="EMBL" id="NILC01000007">
    <property type="protein sequence ID" value="TWL32562.1"/>
    <property type="molecule type" value="Genomic_DNA"/>
</dbReference>
<dbReference type="Proteomes" id="UP000435910">
    <property type="component" value="Unassembled WGS sequence"/>
</dbReference>
<sequence>MIWDSVLDNIETKQVKRQTTTADAKHYSPENILPKKQIKQDT</sequence>
<organism evidence="2 3">
    <name type="scientific">Bacillus licheniformis</name>
    <dbReference type="NCBI Taxonomy" id="1402"/>
    <lineage>
        <taxon>Bacteria</taxon>
        <taxon>Bacillati</taxon>
        <taxon>Bacillota</taxon>
        <taxon>Bacilli</taxon>
        <taxon>Bacillales</taxon>
        <taxon>Bacillaceae</taxon>
        <taxon>Bacillus</taxon>
    </lineage>
</organism>
<evidence type="ECO:0000313" key="2">
    <source>
        <dbReference type="EMBL" id="TWL32562.1"/>
    </source>
</evidence>
<name>A0A8B5YH33_BACLI</name>
<accession>A0A8B5YH33</accession>
<dbReference type="AlphaFoldDB" id="A0A8B5YH33"/>
<evidence type="ECO:0000256" key="1">
    <source>
        <dbReference type="SAM" id="MobiDB-lite"/>
    </source>
</evidence>
<gene>
    <name evidence="2" type="ORF">CHCC16736_2145</name>
</gene>
<feature type="region of interest" description="Disordered" evidence="1">
    <location>
        <begin position="15"/>
        <end position="42"/>
    </location>
</feature>
<reference evidence="2 3" key="1">
    <citation type="submission" date="2019-06" db="EMBL/GenBank/DDBJ databases">
        <title>Genome sequence analysis of &gt;100 Bacillus licheniformis strains suggests intrinsic resistance to this species.</title>
        <authorList>
            <person name="Wels M."/>
            <person name="Siezen R.J."/>
            <person name="Johansen E."/>
            <person name="Stuer-Lauridsen B."/>
            <person name="Bjerre K."/>
            <person name="Nielsen B.K.K."/>
        </authorList>
    </citation>
    <scope>NUCLEOTIDE SEQUENCE [LARGE SCALE GENOMIC DNA]</scope>
    <source>
        <strain evidence="2 3">BAC-16736</strain>
    </source>
</reference>
<evidence type="ECO:0000313" key="3">
    <source>
        <dbReference type="Proteomes" id="UP000435910"/>
    </source>
</evidence>
<proteinExistence type="predicted"/>